<sequence length="584" mass="62295">MSAQSLPSFAQAFSGHSLQAISPASNALPPILAPQRKRPRDDIKHEDDSAGAPPPSSLRPSPSKKRRVTISGAPHALNTDVHVPIDHSNSTPISPVVMGFTVKRDSVDQVKSMLTVKHKQKALIEQRRGSVAGLVSPATPTTRTLRPSPSSSSSSSRRIPSPSPIIVPTQQQPPTHSLPPPPISFARRRAEQLGSARKKPADILISPRDPHSHDHLQPLIQSAPPIPHAGRFPTMALPRLPTLMAAHNVRRVATNVPPTPTRLSMHRPASVSIASPAPPPAHSPPGASVPIPATLVPPTPGMFHAPGYAGDKAAFLAPFEVFYDALNDSKQLKAWLAEQLQRSHALVQTLTAQQEKLDEVVRALVDKHTAGMRAEMGALMRRVEELEEAVGAKRHPNHPGSRTPLRNGVPQESYTFPPHPAPIPIASSSSHDGISASARRLSARHASPPPPNSNRQHDLREREREREMDTGASPAPFDAPPSTQGQGQIRVPTLSLPAPSLSRLDQVRSPLPPRESPASPQLVGKPGDRPGLSRQSSMQEGGTSGGAGGGPTQTQTQTHPPVRRAESRRNSVVMAGPESPGDDG</sequence>
<evidence type="ECO:0000256" key="1">
    <source>
        <dbReference type="SAM" id="MobiDB-lite"/>
    </source>
</evidence>
<feature type="compositionally biased region" description="Basic and acidic residues" evidence="1">
    <location>
        <begin position="39"/>
        <end position="48"/>
    </location>
</feature>
<accession>A0A9P7G009</accession>
<feature type="compositionally biased region" description="Basic and acidic residues" evidence="1">
    <location>
        <begin position="455"/>
        <end position="469"/>
    </location>
</feature>
<proteinExistence type="predicted"/>
<protein>
    <submittedName>
        <fullName evidence="2">Uncharacterized protein</fullName>
    </submittedName>
</protein>
<comment type="caution">
    <text evidence="2">The sequence shown here is derived from an EMBL/GenBank/DDBJ whole genome shotgun (WGS) entry which is preliminary data.</text>
</comment>
<dbReference type="EMBL" id="JABCKI010005772">
    <property type="protein sequence ID" value="KAG5638257.1"/>
    <property type="molecule type" value="Genomic_DNA"/>
</dbReference>
<feature type="compositionally biased region" description="Gly residues" evidence="1">
    <location>
        <begin position="542"/>
        <end position="551"/>
    </location>
</feature>
<dbReference type="Proteomes" id="UP000717328">
    <property type="component" value="Unassembled WGS sequence"/>
</dbReference>
<feature type="compositionally biased region" description="Low complexity" evidence="1">
    <location>
        <begin position="136"/>
        <end position="175"/>
    </location>
</feature>
<gene>
    <name evidence="2" type="ORF">H0H81_001026</name>
</gene>
<dbReference type="OrthoDB" id="2138242at2759"/>
<dbReference type="AlphaFoldDB" id="A0A9P7G009"/>
<feature type="region of interest" description="Disordered" evidence="1">
    <location>
        <begin position="131"/>
        <end position="184"/>
    </location>
</feature>
<reference evidence="2" key="1">
    <citation type="submission" date="2021-02" db="EMBL/GenBank/DDBJ databases">
        <authorList>
            <person name="Nieuwenhuis M."/>
            <person name="Van De Peppel L.J.J."/>
        </authorList>
    </citation>
    <scope>NUCLEOTIDE SEQUENCE</scope>
    <source>
        <strain evidence="2">D49</strain>
    </source>
</reference>
<organism evidence="2 3">
    <name type="scientific">Sphagnurus paluster</name>
    <dbReference type="NCBI Taxonomy" id="117069"/>
    <lineage>
        <taxon>Eukaryota</taxon>
        <taxon>Fungi</taxon>
        <taxon>Dikarya</taxon>
        <taxon>Basidiomycota</taxon>
        <taxon>Agaricomycotina</taxon>
        <taxon>Agaricomycetes</taxon>
        <taxon>Agaricomycetidae</taxon>
        <taxon>Agaricales</taxon>
        <taxon>Tricholomatineae</taxon>
        <taxon>Lyophyllaceae</taxon>
        <taxon>Sphagnurus</taxon>
    </lineage>
</organism>
<keyword evidence="3" id="KW-1185">Reference proteome</keyword>
<feature type="region of interest" description="Disordered" evidence="1">
    <location>
        <begin position="389"/>
        <end position="584"/>
    </location>
</feature>
<evidence type="ECO:0000313" key="3">
    <source>
        <dbReference type="Proteomes" id="UP000717328"/>
    </source>
</evidence>
<name>A0A9P7G009_9AGAR</name>
<feature type="region of interest" description="Disordered" evidence="1">
    <location>
        <begin position="24"/>
        <end position="68"/>
    </location>
</feature>
<reference evidence="2" key="2">
    <citation type="submission" date="2021-10" db="EMBL/GenBank/DDBJ databases">
        <title>Phylogenomics reveals ancestral predisposition of the termite-cultivated fungus Termitomyces towards a domesticated lifestyle.</title>
        <authorList>
            <person name="Auxier B."/>
            <person name="Grum-Grzhimaylo A."/>
            <person name="Cardenas M.E."/>
            <person name="Lodge J.D."/>
            <person name="Laessoe T."/>
            <person name="Pedersen O."/>
            <person name="Smith M.E."/>
            <person name="Kuyper T.W."/>
            <person name="Franco-Molano E.A."/>
            <person name="Baroni T.J."/>
            <person name="Aanen D.K."/>
        </authorList>
    </citation>
    <scope>NUCLEOTIDE SEQUENCE</scope>
    <source>
        <strain evidence="2">D49</strain>
    </source>
</reference>
<feature type="region of interest" description="Disordered" evidence="1">
    <location>
        <begin position="255"/>
        <end position="286"/>
    </location>
</feature>
<feature type="compositionally biased region" description="Low complexity" evidence="1">
    <location>
        <begin position="424"/>
        <end position="446"/>
    </location>
</feature>
<evidence type="ECO:0000313" key="2">
    <source>
        <dbReference type="EMBL" id="KAG5638257.1"/>
    </source>
</evidence>